<organism evidence="10 13">
    <name type="scientific">Segatella bryantii</name>
    <name type="common">Prevotella bryantii</name>
    <dbReference type="NCBI Taxonomy" id="77095"/>
    <lineage>
        <taxon>Bacteria</taxon>
        <taxon>Pseudomonadati</taxon>
        <taxon>Bacteroidota</taxon>
        <taxon>Bacteroidia</taxon>
        <taxon>Bacteroidales</taxon>
        <taxon>Prevotellaceae</taxon>
        <taxon>Segatella</taxon>
    </lineage>
</organism>
<dbReference type="GO" id="GO:0004146">
    <property type="term" value="F:dihydrofolate reductase activity"/>
    <property type="evidence" value="ECO:0007669"/>
    <property type="project" value="UniProtKB-EC"/>
</dbReference>
<evidence type="ECO:0000313" key="11">
    <source>
        <dbReference type="EMBL" id="OYP53931.1"/>
    </source>
</evidence>
<dbReference type="GO" id="GO:0005829">
    <property type="term" value="C:cytosol"/>
    <property type="evidence" value="ECO:0007669"/>
    <property type="project" value="TreeGrafter"/>
</dbReference>
<evidence type="ECO:0000313" key="12">
    <source>
        <dbReference type="Proteomes" id="UP000216189"/>
    </source>
</evidence>
<evidence type="ECO:0000256" key="1">
    <source>
        <dbReference type="ARBA" id="ARBA00004903"/>
    </source>
</evidence>
<evidence type="ECO:0000256" key="3">
    <source>
        <dbReference type="ARBA" id="ARBA00012856"/>
    </source>
</evidence>
<feature type="region of interest" description="Disordered" evidence="8">
    <location>
        <begin position="156"/>
        <end position="179"/>
    </location>
</feature>
<dbReference type="CDD" id="cd00209">
    <property type="entry name" value="DHFR"/>
    <property type="match status" value="1"/>
</dbReference>
<gene>
    <name evidence="11" type="ORF">CIK91_10465</name>
    <name evidence="10" type="ORF">PRRU23_18840</name>
</gene>
<evidence type="ECO:0000256" key="6">
    <source>
        <dbReference type="ARBA" id="ARBA00023002"/>
    </source>
</evidence>
<dbReference type="RefSeq" id="WP_074549343.1">
    <property type="nucleotide sequence ID" value="NZ_BPTR01000001.1"/>
</dbReference>
<reference evidence="11 12" key="1">
    <citation type="submission" date="2017-08" db="EMBL/GenBank/DDBJ databases">
        <title>Comparative genomics of non-oral Prevotella species.</title>
        <authorList>
            <person name="Accetto T."/>
            <person name="Nograsek B."/>
            <person name="Avgustin G."/>
        </authorList>
    </citation>
    <scope>NUCLEOTIDE SEQUENCE [LARGE SCALE GENOMIC DNA]</scope>
    <source>
        <strain evidence="11 12">TC1-1</strain>
    </source>
</reference>
<dbReference type="InterPro" id="IPR012259">
    <property type="entry name" value="DHFR"/>
</dbReference>
<comment type="caution">
    <text evidence="10">The sequence shown here is derived from an EMBL/GenBank/DDBJ whole genome shotgun (WGS) entry which is preliminary data.</text>
</comment>
<dbReference type="GO" id="GO:0046655">
    <property type="term" value="P:folic acid metabolic process"/>
    <property type="evidence" value="ECO:0007669"/>
    <property type="project" value="TreeGrafter"/>
</dbReference>
<proteinExistence type="inferred from homology"/>
<dbReference type="GO" id="GO:0050661">
    <property type="term" value="F:NADP binding"/>
    <property type="evidence" value="ECO:0007669"/>
    <property type="project" value="InterPro"/>
</dbReference>
<dbReference type="Proteomes" id="UP000216189">
    <property type="component" value="Unassembled WGS sequence"/>
</dbReference>
<comment type="function">
    <text evidence="7">Key enzyme in folate metabolism. Catalyzes an essential reaction for de novo glycine and purine synthesis, and for DNA precursor synthesis.</text>
</comment>
<evidence type="ECO:0000313" key="13">
    <source>
        <dbReference type="Proteomes" id="UP000887043"/>
    </source>
</evidence>
<evidence type="ECO:0000256" key="7">
    <source>
        <dbReference type="ARBA" id="ARBA00025067"/>
    </source>
</evidence>
<dbReference type="GO" id="GO:0006730">
    <property type="term" value="P:one-carbon metabolic process"/>
    <property type="evidence" value="ECO:0007669"/>
    <property type="project" value="UniProtKB-KW"/>
</dbReference>
<dbReference type="PROSITE" id="PS51330">
    <property type="entry name" value="DHFR_2"/>
    <property type="match status" value="1"/>
</dbReference>
<evidence type="ECO:0000256" key="4">
    <source>
        <dbReference type="ARBA" id="ARBA00022563"/>
    </source>
</evidence>
<keyword evidence="12" id="KW-1185">Reference proteome</keyword>
<dbReference type="GO" id="GO:0046654">
    <property type="term" value="P:tetrahydrofolate biosynthetic process"/>
    <property type="evidence" value="ECO:0007669"/>
    <property type="project" value="InterPro"/>
</dbReference>
<reference evidence="10" key="2">
    <citation type="submission" date="2021-08" db="EMBL/GenBank/DDBJ databases">
        <title>Prevotella lacticifex sp. nov., isolated from rumen of cow.</title>
        <authorList>
            <person name="Shinkai T."/>
            <person name="Ikeyama N."/>
            <person name="Kumagai M."/>
            <person name="Ohmori H."/>
            <person name="Sakamoto M."/>
            <person name="Ohkuma M."/>
            <person name="Mitsumori M."/>
        </authorList>
    </citation>
    <scope>NUCLEOTIDE SEQUENCE</scope>
    <source>
        <strain evidence="10">DSM 11371</strain>
    </source>
</reference>
<dbReference type="GO" id="GO:0046452">
    <property type="term" value="P:dihydrofolate metabolic process"/>
    <property type="evidence" value="ECO:0007669"/>
    <property type="project" value="TreeGrafter"/>
</dbReference>
<dbReference type="PANTHER" id="PTHR48069">
    <property type="entry name" value="DIHYDROFOLATE REDUCTASE"/>
    <property type="match status" value="1"/>
</dbReference>
<evidence type="ECO:0000313" key="10">
    <source>
        <dbReference type="EMBL" id="GJG28184.1"/>
    </source>
</evidence>
<evidence type="ECO:0000259" key="9">
    <source>
        <dbReference type="PROSITE" id="PS51330"/>
    </source>
</evidence>
<dbReference type="EC" id="1.5.1.3" evidence="3"/>
<comment type="similarity">
    <text evidence="2">Belongs to the dihydrofolate reductase family.</text>
</comment>
<dbReference type="EMBL" id="BPTR01000001">
    <property type="protein sequence ID" value="GJG28184.1"/>
    <property type="molecule type" value="Genomic_DNA"/>
</dbReference>
<dbReference type="InterPro" id="IPR001796">
    <property type="entry name" value="DHFR_dom"/>
</dbReference>
<dbReference type="InterPro" id="IPR024072">
    <property type="entry name" value="DHFR-like_dom_sf"/>
</dbReference>
<protein>
    <recommendedName>
        <fullName evidence="3">dihydrofolate reductase</fullName>
        <ecNumber evidence="3">1.5.1.3</ecNumber>
    </recommendedName>
</protein>
<feature type="domain" description="DHFR" evidence="9">
    <location>
        <begin position="2"/>
        <end position="179"/>
    </location>
</feature>
<dbReference type="Proteomes" id="UP000887043">
    <property type="component" value="Unassembled WGS sequence"/>
</dbReference>
<sequence length="179" mass="20282">MNINIIVAVAQNRAIGYRNQLLYSYHEDLQRFKSLTIGHTIIMGRKTYQSLPNGALPNRRNIVVTRQSIQIPNCDIAHSIQEALELCNNEDEVFIIGGAEIYRQTLPIANRLYLTLIKDTPNKADTYFPDYSQWKIVHQEEHDFFYFEELIPPKSMTSTSSPSSSDISGASRGNSTIGS</sequence>
<dbReference type="PANTHER" id="PTHR48069:SF3">
    <property type="entry name" value="DIHYDROFOLATE REDUCTASE"/>
    <property type="match status" value="1"/>
</dbReference>
<dbReference type="Pfam" id="PF00186">
    <property type="entry name" value="DHFR_1"/>
    <property type="match status" value="1"/>
</dbReference>
<dbReference type="GeneID" id="72480692"/>
<dbReference type="AlphaFoldDB" id="A0AA37HYA3"/>
<dbReference type="SUPFAM" id="SSF53597">
    <property type="entry name" value="Dihydrofolate reductase-like"/>
    <property type="match status" value="1"/>
</dbReference>
<evidence type="ECO:0000256" key="2">
    <source>
        <dbReference type="ARBA" id="ARBA00009539"/>
    </source>
</evidence>
<dbReference type="Gene3D" id="3.40.430.10">
    <property type="entry name" value="Dihydrofolate Reductase, subunit A"/>
    <property type="match status" value="1"/>
</dbReference>
<dbReference type="EMBL" id="NPJF01000051">
    <property type="protein sequence ID" value="OYP53931.1"/>
    <property type="molecule type" value="Genomic_DNA"/>
</dbReference>
<dbReference type="PRINTS" id="PR00070">
    <property type="entry name" value="DHFR"/>
</dbReference>
<evidence type="ECO:0000256" key="8">
    <source>
        <dbReference type="SAM" id="MobiDB-lite"/>
    </source>
</evidence>
<comment type="pathway">
    <text evidence="1">Cofactor biosynthesis; tetrahydrofolate biosynthesis; 5,6,7,8-tetrahydrofolate from 7,8-dihydrofolate: step 1/1.</text>
</comment>
<keyword evidence="4" id="KW-0554">One-carbon metabolism</keyword>
<keyword evidence="6" id="KW-0560">Oxidoreductase</keyword>
<name>A0AA37HYA3_SEGBR</name>
<accession>A0AA37HYA3</accession>
<keyword evidence="5" id="KW-0521">NADP</keyword>
<evidence type="ECO:0000256" key="5">
    <source>
        <dbReference type="ARBA" id="ARBA00022857"/>
    </source>
</evidence>